<gene>
    <name evidence="6" type="ORF">AW14_12930</name>
</gene>
<dbReference type="SUPFAM" id="SSF51206">
    <property type="entry name" value="cAMP-binding domain-like"/>
    <property type="match status" value="1"/>
</dbReference>
<dbReference type="GO" id="GO:0005829">
    <property type="term" value="C:cytosol"/>
    <property type="evidence" value="ECO:0007669"/>
    <property type="project" value="TreeGrafter"/>
</dbReference>
<dbReference type="OrthoDB" id="9776746at2"/>
<accession>A0A0C5VZA9</accession>
<dbReference type="KEGG" id="sze:AW14_12930"/>
<dbReference type="RefSeq" id="WP_044639133.1">
    <property type="nucleotide sequence ID" value="NZ_CP007202.1"/>
</dbReference>
<dbReference type="PATRIC" id="fig|1454006.5.peg.2564"/>
<dbReference type="Proteomes" id="UP000032229">
    <property type="component" value="Chromosome"/>
</dbReference>
<dbReference type="Pfam" id="PF13545">
    <property type="entry name" value="HTH_Crp_2"/>
    <property type="match status" value="1"/>
</dbReference>
<keyword evidence="3" id="KW-0804">Transcription</keyword>
<keyword evidence="2" id="KW-0238">DNA-binding</keyword>
<dbReference type="PANTHER" id="PTHR24567">
    <property type="entry name" value="CRP FAMILY TRANSCRIPTIONAL REGULATORY PROTEIN"/>
    <property type="match status" value="1"/>
</dbReference>
<dbReference type="EMBL" id="CP007202">
    <property type="protein sequence ID" value="AJR04421.1"/>
    <property type="molecule type" value="Genomic_DNA"/>
</dbReference>
<dbReference type="SUPFAM" id="SSF46785">
    <property type="entry name" value="Winged helix' DNA-binding domain"/>
    <property type="match status" value="1"/>
</dbReference>
<sequence>MLNELKENYGYLFEDELLIEINNVGTFKEVSEGFQLIDIGDYIKSMPLLISGAIKILREDTKGDELLLYFIERGDTCAMTLSCCMGQKKSEIRAIAETHTKLIMIPVEKMSEWMGKYKSWLNFILQSYHDRMSELLEAIDSIAFLKMDERLFKYLKDKAMVNHNDVIQVTHQDIAFDLHTSRVVISRLLKTLEIDGKIELHRNSIKIIEL</sequence>
<dbReference type="InterPro" id="IPR050397">
    <property type="entry name" value="Env_Response_Regulators"/>
</dbReference>
<dbReference type="InterPro" id="IPR000595">
    <property type="entry name" value="cNMP-bd_dom"/>
</dbReference>
<evidence type="ECO:0000313" key="7">
    <source>
        <dbReference type="Proteomes" id="UP000032229"/>
    </source>
</evidence>
<feature type="domain" description="HTH crp-type" evidence="5">
    <location>
        <begin position="151"/>
        <end position="208"/>
    </location>
</feature>
<evidence type="ECO:0000256" key="2">
    <source>
        <dbReference type="ARBA" id="ARBA00023125"/>
    </source>
</evidence>
<dbReference type="Pfam" id="PF00027">
    <property type="entry name" value="cNMP_binding"/>
    <property type="match status" value="1"/>
</dbReference>
<dbReference type="Gene3D" id="2.60.120.10">
    <property type="entry name" value="Jelly Rolls"/>
    <property type="match status" value="1"/>
</dbReference>
<dbReference type="Gene3D" id="1.10.10.10">
    <property type="entry name" value="Winged helix-like DNA-binding domain superfamily/Winged helix DNA-binding domain"/>
    <property type="match status" value="1"/>
</dbReference>
<name>A0A0C5VZA9_9FLAO</name>
<keyword evidence="7" id="KW-1185">Reference proteome</keyword>
<evidence type="ECO:0000259" key="5">
    <source>
        <dbReference type="Pfam" id="PF13545"/>
    </source>
</evidence>
<reference evidence="6 7" key="1">
    <citation type="submission" date="2014-02" db="EMBL/GenBank/DDBJ databases">
        <authorList>
            <person name="Young C.-C."/>
            <person name="Hameed A."/>
            <person name="Huang H.-C."/>
            <person name="Shahina M."/>
        </authorList>
    </citation>
    <scope>NUCLEOTIDE SEQUENCE [LARGE SCALE GENOMIC DNA]</scope>
    <source>
        <strain evidence="6 7">CC-SAMT-1</strain>
    </source>
</reference>
<dbReference type="InterPro" id="IPR036388">
    <property type="entry name" value="WH-like_DNA-bd_sf"/>
</dbReference>
<evidence type="ECO:0000256" key="1">
    <source>
        <dbReference type="ARBA" id="ARBA00023015"/>
    </source>
</evidence>
<dbReference type="GO" id="GO:0003700">
    <property type="term" value="F:DNA-binding transcription factor activity"/>
    <property type="evidence" value="ECO:0007669"/>
    <property type="project" value="TreeGrafter"/>
</dbReference>
<dbReference type="AlphaFoldDB" id="A0A0C5VZA9"/>
<proteinExistence type="predicted"/>
<dbReference type="STRING" id="1454006.AW14_12930"/>
<dbReference type="GO" id="GO:0003677">
    <property type="term" value="F:DNA binding"/>
    <property type="evidence" value="ECO:0007669"/>
    <property type="project" value="UniProtKB-KW"/>
</dbReference>
<protein>
    <submittedName>
        <fullName evidence="6">Crp/Fnr family transcriptional regulator</fullName>
    </submittedName>
</protein>
<dbReference type="InterPro" id="IPR018490">
    <property type="entry name" value="cNMP-bd_dom_sf"/>
</dbReference>
<evidence type="ECO:0000259" key="4">
    <source>
        <dbReference type="Pfam" id="PF00027"/>
    </source>
</evidence>
<dbReference type="InterPro" id="IPR014710">
    <property type="entry name" value="RmlC-like_jellyroll"/>
</dbReference>
<organism evidence="6 7">
    <name type="scientific">Siansivirga zeaxanthinifaciens CC-SAMT-1</name>
    <dbReference type="NCBI Taxonomy" id="1454006"/>
    <lineage>
        <taxon>Bacteria</taxon>
        <taxon>Pseudomonadati</taxon>
        <taxon>Bacteroidota</taxon>
        <taxon>Flavobacteriia</taxon>
        <taxon>Flavobacteriales</taxon>
        <taxon>Flavobacteriaceae</taxon>
        <taxon>Siansivirga</taxon>
    </lineage>
</organism>
<evidence type="ECO:0000256" key="3">
    <source>
        <dbReference type="ARBA" id="ARBA00023163"/>
    </source>
</evidence>
<dbReference type="HOGENOM" id="CLU_075053_7_0_10"/>
<dbReference type="PANTHER" id="PTHR24567:SF26">
    <property type="entry name" value="REGULATORY PROTEIN YEIL"/>
    <property type="match status" value="1"/>
</dbReference>
<dbReference type="InterPro" id="IPR036390">
    <property type="entry name" value="WH_DNA-bd_sf"/>
</dbReference>
<feature type="domain" description="Cyclic nucleotide-binding" evidence="4">
    <location>
        <begin position="29"/>
        <end position="115"/>
    </location>
</feature>
<dbReference type="InterPro" id="IPR012318">
    <property type="entry name" value="HTH_CRP"/>
</dbReference>
<keyword evidence="1" id="KW-0805">Transcription regulation</keyword>
<evidence type="ECO:0000313" key="6">
    <source>
        <dbReference type="EMBL" id="AJR04421.1"/>
    </source>
</evidence>